<dbReference type="AlphaFoldDB" id="A0AAJ8LZL9"/>
<dbReference type="GeneID" id="91086564"/>
<dbReference type="RefSeq" id="XP_066067875.1">
    <property type="nucleotide sequence ID" value="XM_066211778.1"/>
</dbReference>
<feature type="compositionally biased region" description="Basic and acidic residues" evidence="1">
    <location>
        <begin position="181"/>
        <end position="192"/>
    </location>
</feature>
<reference evidence="2" key="2">
    <citation type="journal article" date="2022" name="Elife">
        <title>Obligate sexual reproduction of a homothallic fungus closely related to the Cryptococcus pathogenic species complex.</title>
        <authorList>
            <person name="Passer A.R."/>
            <person name="Clancey S.A."/>
            <person name="Shea T."/>
            <person name="David-Palma M."/>
            <person name="Averette A.F."/>
            <person name="Boekhout T."/>
            <person name="Porcel B.M."/>
            <person name="Nowrousian M."/>
            <person name="Cuomo C.A."/>
            <person name="Sun S."/>
            <person name="Heitman J."/>
            <person name="Coelho M.A."/>
        </authorList>
    </citation>
    <scope>NUCLEOTIDE SEQUENCE</scope>
    <source>
        <strain evidence="2">CBS 7841</strain>
    </source>
</reference>
<feature type="compositionally biased region" description="Low complexity" evidence="1">
    <location>
        <begin position="142"/>
        <end position="164"/>
    </location>
</feature>
<dbReference type="KEGG" id="cdep:91086564"/>
<accession>A0AAJ8LZL9</accession>
<feature type="compositionally biased region" description="Basic residues" evidence="1">
    <location>
        <begin position="218"/>
        <end position="231"/>
    </location>
</feature>
<organism evidence="2 3">
    <name type="scientific">Cryptococcus depauperatus CBS 7841</name>
    <dbReference type="NCBI Taxonomy" id="1295531"/>
    <lineage>
        <taxon>Eukaryota</taxon>
        <taxon>Fungi</taxon>
        <taxon>Dikarya</taxon>
        <taxon>Basidiomycota</taxon>
        <taxon>Agaricomycotina</taxon>
        <taxon>Tremellomycetes</taxon>
        <taxon>Tremellales</taxon>
        <taxon>Cryptococcaceae</taxon>
        <taxon>Cryptococcus</taxon>
    </lineage>
</organism>
<feature type="region of interest" description="Disordered" evidence="1">
    <location>
        <begin position="82"/>
        <end position="117"/>
    </location>
</feature>
<protein>
    <submittedName>
        <fullName evidence="2">Uncharacterized protein</fullName>
    </submittedName>
</protein>
<gene>
    <name evidence="2" type="ORF">L203_102352</name>
</gene>
<reference evidence="2" key="1">
    <citation type="submission" date="2016-06" db="EMBL/GenBank/DDBJ databases">
        <authorList>
            <person name="Cuomo C."/>
            <person name="Litvintseva A."/>
            <person name="Heitman J."/>
            <person name="Chen Y."/>
            <person name="Sun S."/>
            <person name="Springer D."/>
            <person name="Dromer F."/>
            <person name="Young S."/>
            <person name="Zeng Q."/>
            <person name="Chapman S."/>
            <person name="Gujja S."/>
            <person name="Saif S."/>
            <person name="Birren B."/>
        </authorList>
    </citation>
    <scope>NUCLEOTIDE SEQUENCE</scope>
    <source>
        <strain evidence="2">CBS 7841</strain>
    </source>
</reference>
<evidence type="ECO:0000256" key="1">
    <source>
        <dbReference type="SAM" id="MobiDB-lite"/>
    </source>
</evidence>
<keyword evidence="3" id="KW-1185">Reference proteome</keyword>
<feature type="region of interest" description="Disordered" evidence="1">
    <location>
        <begin position="130"/>
        <end position="237"/>
    </location>
</feature>
<proteinExistence type="predicted"/>
<name>A0AAJ8LZL9_9TREE</name>
<evidence type="ECO:0000313" key="3">
    <source>
        <dbReference type="Proteomes" id="UP000094043"/>
    </source>
</evidence>
<dbReference type="EMBL" id="CP143786">
    <property type="protein sequence ID" value="WVN87175.1"/>
    <property type="molecule type" value="Genomic_DNA"/>
</dbReference>
<reference evidence="2" key="3">
    <citation type="submission" date="2024-01" db="EMBL/GenBank/DDBJ databases">
        <authorList>
            <person name="Coelho M.A."/>
            <person name="David-Palma M."/>
            <person name="Shea T."/>
            <person name="Sun S."/>
            <person name="Cuomo C.A."/>
            <person name="Heitman J."/>
        </authorList>
    </citation>
    <scope>NUCLEOTIDE SEQUENCE</scope>
    <source>
        <strain evidence="2">CBS 7841</strain>
    </source>
</reference>
<evidence type="ECO:0000313" key="2">
    <source>
        <dbReference type="EMBL" id="WVN87175.1"/>
    </source>
</evidence>
<sequence>MESIRGAFANRMQVVEQHSTPQTSPLYTITSAYYPSDIPAIAGTLPNRPYAPHLGRSHSEPGSLQNLGGFAAHPGPYGSLFVDRDRGRGVSDSGRWRSSTVGARHASFSGDEDEARGRCRGFASGPILGLAIGDHGREEPSRSSSGLSRSHSKASQSASSGEPSPNLSPEPSRASSLQPSQHEHYAPDRNLTDPEAIFEQDVIRRKLGIGGMGMGSLRRGRGRGGSKKSRGARLSPS</sequence>
<feature type="compositionally biased region" description="Polar residues" evidence="1">
    <location>
        <begin position="165"/>
        <end position="180"/>
    </location>
</feature>
<dbReference type="Proteomes" id="UP000094043">
    <property type="component" value="Chromosome 3"/>
</dbReference>
<feature type="compositionally biased region" description="Low complexity" evidence="1">
    <location>
        <begin position="90"/>
        <end position="99"/>
    </location>
</feature>